<comment type="caution">
    <text evidence="13">The sequence shown here is derived from an EMBL/GenBank/DDBJ whole genome shotgun (WGS) entry which is preliminary data.</text>
</comment>
<feature type="transmembrane region" description="Helical" evidence="12">
    <location>
        <begin position="853"/>
        <end position="874"/>
    </location>
</feature>
<keyword evidence="10" id="KW-0568">Pathogenesis-related protein</keyword>
<evidence type="ECO:0000256" key="2">
    <source>
        <dbReference type="ARBA" id="ARBA00006574"/>
    </source>
</evidence>
<dbReference type="PRINTS" id="PR00301">
    <property type="entry name" value="HEATSHOCK70"/>
</dbReference>
<feature type="region of interest" description="Disordered" evidence="11">
    <location>
        <begin position="1004"/>
        <end position="1118"/>
    </location>
</feature>
<dbReference type="AlphaFoldDB" id="A0A5N6PTU7"/>
<dbReference type="GO" id="GO:0005524">
    <property type="term" value="F:ATP binding"/>
    <property type="evidence" value="ECO:0007669"/>
    <property type="project" value="UniProtKB-KW"/>
</dbReference>
<keyword evidence="4 12" id="KW-0812">Transmembrane</keyword>
<keyword evidence="9 12" id="KW-0472">Membrane</keyword>
<dbReference type="GO" id="GO:0016020">
    <property type="term" value="C:membrane"/>
    <property type="evidence" value="ECO:0007669"/>
    <property type="project" value="UniProtKB-SubCell"/>
</dbReference>
<evidence type="ECO:0000256" key="12">
    <source>
        <dbReference type="SAM" id="Phobius"/>
    </source>
</evidence>
<feature type="transmembrane region" description="Helical" evidence="12">
    <location>
        <begin position="950"/>
        <end position="975"/>
    </location>
</feature>
<name>A0A5N6PTU7_9ASTR</name>
<dbReference type="Pfam" id="PF00012">
    <property type="entry name" value="HSP70"/>
    <property type="match status" value="2"/>
</dbReference>
<evidence type="ECO:0000256" key="3">
    <source>
        <dbReference type="ARBA" id="ARBA00007381"/>
    </source>
</evidence>
<keyword evidence="7" id="KW-0067">ATP-binding</keyword>
<dbReference type="InterPro" id="IPR004326">
    <property type="entry name" value="Mlo"/>
</dbReference>
<dbReference type="FunFam" id="3.30.30.30:FF:000001">
    <property type="entry name" value="heat shock 70 kDa protein-like"/>
    <property type="match status" value="1"/>
</dbReference>
<dbReference type="Proteomes" id="UP000326396">
    <property type="component" value="Linkage Group LG11"/>
</dbReference>
<dbReference type="InterPro" id="IPR043129">
    <property type="entry name" value="ATPase_NBD"/>
</dbReference>
<evidence type="ECO:0000256" key="4">
    <source>
        <dbReference type="ARBA" id="ARBA00022692"/>
    </source>
</evidence>
<dbReference type="GO" id="GO:0006952">
    <property type="term" value="P:defense response"/>
    <property type="evidence" value="ECO:0007669"/>
    <property type="project" value="UniProtKB-KW"/>
</dbReference>
<keyword evidence="5" id="KW-0547">Nucleotide-binding</keyword>
<dbReference type="FunFam" id="3.30.420.40:FF:000004">
    <property type="entry name" value="Molecular chaperone DnaK"/>
    <property type="match status" value="1"/>
</dbReference>
<keyword evidence="14" id="KW-1185">Reference proteome</keyword>
<dbReference type="InterPro" id="IPR013126">
    <property type="entry name" value="Hsp_70_fam"/>
</dbReference>
<dbReference type="PROSITE" id="PS01036">
    <property type="entry name" value="HSP70_3"/>
    <property type="match status" value="1"/>
</dbReference>
<feature type="compositionally biased region" description="Acidic residues" evidence="11">
    <location>
        <begin position="1076"/>
        <end position="1086"/>
    </location>
</feature>
<feature type="transmembrane region" description="Helical" evidence="12">
    <location>
        <begin position="703"/>
        <end position="724"/>
    </location>
</feature>
<dbReference type="FunFam" id="3.90.640.10:FF:000002">
    <property type="entry name" value="Heat shock 70 kDa"/>
    <property type="match status" value="1"/>
</dbReference>
<dbReference type="FunFam" id="3.30.420.40:FF:000545">
    <property type="entry name" value="Endoplasmic reticulum chaperone BiP"/>
    <property type="match status" value="1"/>
</dbReference>
<keyword evidence="6" id="KW-0611">Plant defense</keyword>
<dbReference type="SUPFAM" id="SSF100920">
    <property type="entry name" value="Heat shock protein 70kD (HSP70), peptide-binding domain"/>
    <property type="match status" value="2"/>
</dbReference>
<dbReference type="Pfam" id="PF03094">
    <property type="entry name" value="Mlo"/>
    <property type="match status" value="2"/>
</dbReference>
<dbReference type="InterPro" id="IPR029047">
    <property type="entry name" value="HSP70_peptide-bd_sf"/>
</dbReference>
<feature type="compositionally biased region" description="Polar residues" evidence="11">
    <location>
        <begin position="1012"/>
        <end position="1033"/>
    </location>
</feature>
<evidence type="ECO:0000256" key="6">
    <source>
        <dbReference type="ARBA" id="ARBA00022821"/>
    </source>
</evidence>
<evidence type="ECO:0000256" key="5">
    <source>
        <dbReference type="ARBA" id="ARBA00022741"/>
    </source>
</evidence>
<proteinExistence type="inferred from homology"/>
<dbReference type="EMBL" id="SZYD01000003">
    <property type="protein sequence ID" value="KAD6796607.1"/>
    <property type="molecule type" value="Genomic_DNA"/>
</dbReference>
<comment type="similarity">
    <text evidence="3">Belongs to the heat shock protein 70 family.</text>
</comment>
<reference evidence="13 14" key="1">
    <citation type="submission" date="2019-05" db="EMBL/GenBank/DDBJ databases">
        <title>Mikania micrantha, genome provides insights into the molecular mechanism of rapid growth.</title>
        <authorList>
            <person name="Liu B."/>
        </authorList>
    </citation>
    <scope>NUCLEOTIDE SEQUENCE [LARGE SCALE GENOMIC DNA]</scope>
    <source>
        <strain evidence="13">NLD-2019</strain>
        <tissue evidence="13">Leaf</tissue>
    </source>
</reference>
<dbReference type="Gene3D" id="3.30.30.30">
    <property type="match status" value="1"/>
</dbReference>
<evidence type="ECO:0000256" key="11">
    <source>
        <dbReference type="SAM" id="MobiDB-lite"/>
    </source>
</evidence>
<feature type="transmembrane region" description="Helical" evidence="12">
    <location>
        <begin position="638"/>
        <end position="657"/>
    </location>
</feature>
<dbReference type="CDD" id="cd24028">
    <property type="entry name" value="ASKHA_NBD_HSP70_HSPA1-like"/>
    <property type="match status" value="1"/>
</dbReference>
<feature type="compositionally biased region" description="Polar residues" evidence="11">
    <location>
        <begin position="1102"/>
        <end position="1118"/>
    </location>
</feature>
<dbReference type="GO" id="GO:0140662">
    <property type="term" value="F:ATP-dependent protein folding chaperone"/>
    <property type="evidence" value="ECO:0007669"/>
    <property type="project" value="InterPro"/>
</dbReference>
<dbReference type="SUPFAM" id="SSF53067">
    <property type="entry name" value="Actin-like ATPase domain"/>
    <property type="match status" value="3"/>
</dbReference>
<dbReference type="Gene3D" id="3.30.420.40">
    <property type="match status" value="3"/>
</dbReference>
<feature type="transmembrane region" description="Helical" evidence="12">
    <location>
        <begin position="912"/>
        <end position="935"/>
    </location>
</feature>
<evidence type="ECO:0000256" key="10">
    <source>
        <dbReference type="ARBA" id="ARBA00023265"/>
    </source>
</evidence>
<sequence>MILKKLKEAAEAYLGTTVTDDVITIPAYFGDKQRQATKDAGTLAGLNVTRLISEPTAAAIAYDVKRIMGTRFSDIRLQNDMQSWPFKVIEGSTDKPVVVVEHMGENKNFSPEQISSMILKKLKEAAEAYLGTTVTDAVITVPAYFSDKQRQATKDAGTLAGLNVMRLISEPTAAAIAYGLDKISHPNHPQYKNVLVFDLGGGTFDVSLLTINRNRTISVKAVGGDTHLGGEDFDKVMVDHCVKEFKKRHNKDVSKNARAMGRLKVACEKAKRDLSSTTQTSIVVDCLYDGTDFSMKFTRAKFEELNAGLFKKCIEHVENCLKDGNMLKNNVDDIVLVGGSTRIPKVQQMLSQFFDCKPLSKSINADEAVAYGAAVLAANLSGSDIESVRDLVLLDVTPLSLGTCTEGRYMSVIIPRNSPVPTAKEDIYMTSVDNQATVRVGVYQGEFDEVKDNIFLDEFRLHEIPPAPAGEQKMKVCFSIDANGILDVSAELLSNGNKRSMVIAGSGNVSKDDIEKMLKKIEHLDKFTLYGVPPAPVGKQKIKVCFSIDSSGILDVTGVLLSTGNRRSIVIYVSGNVSKDVEQLPQDTWVTPSWAVAVVVFVILAISIALEYILHIIGHWLQHKHKKSLHEALEKIKAELMLLGFISLLLTVLQEPISDICIPSKVARTWHPCNDDSADNDFDDPCLKKGKVQMVSNYGIHQLHIFIFVLAVVHVSYCLLTLVLGRLKMRRWKTWEDETRTVEYQYHHDPERFRFARETTFGRRHLRSWSTSTTLLWIGCFFRQFFTSVAKVDYLTLRHGFINTHLTPESQQEFNFHKYIIRSLEEDFKEVVGISPIVWFFAVLLLLTNTNDWYAYLWLPFIPLVIILLVGTKLQVIITKMGRRTQDMADVVKGTPVVQPGDELFWFGRPRLVLLLINFVLFQNAFQLAFLWWSWDTFGRTCFHRRTEDIIIRITMGVVIQFLCSYMTLPLYALVTQMGSRMKPTIFSENVAKGLKSWQHTAKKNIKHGHHSSSNTPFSSRPGTPLHGSTSPVNLLHRHPIDSLDSLSNSPRGSGVEHEGWANESTSNTRYKYQEDPDPELEEEEIHELSSSSTRPRPGPVRSQSMVTITNFSFGRTK</sequence>
<protein>
    <recommendedName>
        <fullName evidence="15">MLO-like protein</fullName>
    </recommendedName>
</protein>
<dbReference type="PROSITE" id="PS00329">
    <property type="entry name" value="HSP70_2"/>
    <property type="match status" value="1"/>
</dbReference>
<organism evidence="13 14">
    <name type="scientific">Mikania micrantha</name>
    <name type="common">bitter vine</name>
    <dbReference type="NCBI Taxonomy" id="192012"/>
    <lineage>
        <taxon>Eukaryota</taxon>
        <taxon>Viridiplantae</taxon>
        <taxon>Streptophyta</taxon>
        <taxon>Embryophyta</taxon>
        <taxon>Tracheophyta</taxon>
        <taxon>Spermatophyta</taxon>
        <taxon>Magnoliopsida</taxon>
        <taxon>eudicotyledons</taxon>
        <taxon>Gunneridae</taxon>
        <taxon>Pentapetalae</taxon>
        <taxon>asterids</taxon>
        <taxon>campanulids</taxon>
        <taxon>Asterales</taxon>
        <taxon>Asteraceae</taxon>
        <taxon>Asteroideae</taxon>
        <taxon>Heliantheae alliance</taxon>
        <taxon>Eupatorieae</taxon>
        <taxon>Mikania</taxon>
    </lineage>
</organism>
<evidence type="ECO:0000313" key="14">
    <source>
        <dbReference type="Proteomes" id="UP000326396"/>
    </source>
</evidence>
<dbReference type="Gene3D" id="2.60.34.10">
    <property type="entry name" value="Substrate Binding Domain Of DNAk, Chain A, domain 1"/>
    <property type="match status" value="2"/>
</dbReference>
<gene>
    <name evidence="13" type="ORF">E3N88_07503</name>
</gene>
<accession>A0A5N6PTU7</accession>
<dbReference type="OrthoDB" id="1388414at2759"/>
<comment type="similarity">
    <text evidence="2">Belongs to the MLO family.</text>
</comment>
<feature type="transmembrane region" description="Helical" evidence="12">
    <location>
        <begin position="594"/>
        <end position="617"/>
    </location>
</feature>
<evidence type="ECO:0000256" key="7">
    <source>
        <dbReference type="ARBA" id="ARBA00022840"/>
    </source>
</evidence>
<evidence type="ECO:0000256" key="1">
    <source>
        <dbReference type="ARBA" id="ARBA00004141"/>
    </source>
</evidence>
<dbReference type="InterPro" id="IPR018181">
    <property type="entry name" value="Heat_shock_70_CS"/>
</dbReference>
<evidence type="ECO:0000256" key="9">
    <source>
        <dbReference type="ARBA" id="ARBA00023136"/>
    </source>
</evidence>
<keyword evidence="8 12" id="KW-1133">Transmembrane helix</keyword>
<dbReference type="PANTHER" id="PTHR19375">
    <property type="entry name" value="HEAT SHOCK PROTEIN 70KDA"/>
    <property type="match status" value="1"/>
</dbReference>
<evidence type="ECO:0008006" key="15">
    <source>
        <dbReference type="Google" id="ProtNLM"/>
    </source>
</evidence>
<comment type="subcellular location">
    <subcellularLocation>
        <location evidence="1">Membrane</location>
        <topology evidence="1">Multi-pass membrane protein</topology>
    </subcellularLocation>
</comment>
<evidence type="ECO:0000256" key="8">
    <source>
        <dbReference type="ARBA" id="ARBA00022989"/>
    </source>
</evidence>
<evidence type="ECO:0000313" key="13">
    <source>
        <dbReference type="EMBL" id="KAD6796607.1"/>
    </source>
</evidence>
<dbReference type="Gene3D" id="3.90.640.10">
    <property type="entry name" value="Actin, Chain A, domain 4"/>
    <property type="match status" value="1"/>
</dbReference>
<feature type="transmembrane region" description="Helical" evidence="12">
    <location>
        <begin position="828"/>
        <end position="847"/>
    </location>
</feature>